<organism evidence="9 10">
    <name type="scientific">Helicobacter anseris</name>
    <dbReference type="NCBI Taxonomy" id="375926"/>
    <lineage>
        <taxon>Bacteria</taxon>
        <taxon>Pseudomonadati</taxon>
        <taxon>Campylobacterota</taxon>
        <taxon>Epsilonproteobacteria</taxon>
        <taxon>Campylobacterales</taxon>
        <taxon>Helicobacteraceae</taxon>
        <taxon>Helicobacter</taxon>
    </lineage>
</organism>
<dbReference type="GO" id="GO:0006465">
    <property type="term" value="P:signal peptide processing"/>
    <property type="evidence" value="ECO:0007669"/>
    <property type="project" value="InterPro"/>
</dbReference>
<dbReference type="PROSITE" id="PS00761">
    <property type="entry name" value="SPASE_I_3"/>
    <property type="match status" value="1"/>
</dbReference>
<dbReference type="GO" id="GO:0016020">
    <property type="term" value="C:membrane"/>
    <property type="evidence" value="ECO:0007669"/>
    <property type="project" value="UniProtKB-SubCell"/>
</dbReference>
<dbReference type="InterPro" id="IPR019758">
    <property type="entry name" value="Pept_S26A_signal_pept_1_CS"/>
</dbReference>
<dbReference type="OrthoDB" id="9815782at2"/>
<dbReference type="GO" id="GO:0009003">
    <property type="term" value="F:signal peptidase activity"/>
    <property type="evidence" value="ECO:0007669"/>
    <property type="project" value="UniProtKB-EC"/>
</dbReference>
<dbReference type="PANTHER" id="PTHR43390">
    <property type="entry name" value="SIGNAL PEPTIDASE I"/>
    <property type="match status" value="1"/>
</dbReference>
<name>A0A3D8J7Y3_9HELI</name>
<gene>
    <name evidence="9" type="primary">lepB</name>
    <name evidence="9" type="ORF">CQA57_05875</name>
</gene>
<evidence type="ECO:0000256" key="6">
    <source>
        <dbReference type="PIRSR" id="PIRSR600223-1"/>
    </source>
</evidence>
<evidence type="ECO:0000256" key="2">
    <source>
        <dbReference type="ARBA" id="ARBA00009370"/>
    </source>
</evidence>
<dbReference type="PRINTS" id="PR00727">
    <property type="entry name" value="LEADERPTASE"/>
</dbReference>
<dbReference type="InterPro" id="IPR019533">
    <property type="entry name" value="Peptidase_S26"/>
</dbReference>
<sequence length="292" mass="33771">MNFLKFLYRFSSTWTGTIIIVLLFIFFVAQAFVIPSRSMVGTLYEGDMLLVKKFSYGISLPRIPWIDIPIMPDIHNNGHLIAGKQPSRGDIVVFIPPHQQKVYFVKRNFAVGGDEVLFTQKGLYLHCYEGNEFMKQKFPDLEMIEFAGKIFVLNPYMKEHKGIVYAKNNATFNIMKSLVSGYNYNFGFDGENPSVNKIAMQPINLNGYEAFYKQIPQGEFFMIGDNRDNSDDSRFWGSVPYANVIGTPWFIYLSLNLENSQEVNASENPKMRYTIRWDRMFKSIKTLEAQIQ</sequence>
<dbReference type="RefSeq" id="WP_115579305.1">
    <property type="nucleotide sequence ID" value="NZ_NXLX01000014.1"/>
</dbReference>
<dbReference type="InterPro" id="IPR036286">
    <property type="entry name" value="LexA/Signal_pep-like_sf"/>
</dbReference>
<dbReference type="SUPFAM" id="SSF51306">
    <property type="entry name" value="LexA/Signal peptidase"/>
    <property type="match status" value="1"/>
</dbReference>
<dbReference type="InterPro" id="IPR000223">
    <property type="entry name" value="Pept_S26A_signal_pept_1"/>
</dbReference>
<evidence type="ECO:0000256" key="1">
    <source>
        <dbReference type="ARBA" id="ARBA00000677"/>
    </source>
</evidence>
<dbReference type="PANTHER" id="PTHR43390:SF1">
    <property type="entry name" value="CHLOROPLAST PROCESSING PEPTIDASE"/>
    <property type="match status" value="1"/>
</dbReference>
<dbReference type="EC" id="3.4.21.89" evidence="3 7"/>
<evidence type="ECO:0000256" key="7">
    <source>
        <dbReference type="RuleBase" id="RU362042"/>
    </source>
</evidence>
<dbReference type="Gene3D" id="2.10.109.10">
    <property type="entry name" value="Umud Fragment, subunit A"/>
    <property type="match status" value="1"/>
</dbReference>
<comment type="caution">
    <text evidence="9">The sequence shown here is derived from an EMBL/GenBank/DDBJ whole genome shotgun (WGS) entry which is preliminary data.</text>
</comment>
<keyword evidence="7" id="KW-0472">Membrane</keyword>
<feature type="active site" evidence="6">
    <location>
        <position position="106"/>
    </location>
</feature>
<evidence type="ECO:0000313" key="10">
    <source>
        <dbReference type="Proteomes" id="UP000256695"/>
    </source>
</evidence>
<dbReference type="GO" id="GO:0004252">
    <property type="term" value="F:serine-type endopeptidase activity"/>
    <property type="evidence" value="ECO:0007669"/>
    <property type="project" value="InterPro"/>
</dbReference>
<accession>A0A3D8J7Y3</accession>
<reference evidence="9 10" key="1">
    <citation type="submission" date="2018-04" db="EMBL/GenBank/DDBJ databases">
        <title>Novel Campyloabacter and Helicobacter Species and Strains.</title>
        <authorList>
            <person name="Mannion A.J."/>
            <person name="Shen Z."/>
            <person name="Fox J.G."/>
        </authorList>
    </citation>
    <scope>NUCLEOTIDE SEQUENCE [LARGE SCALE GENOMIC DNA]</scope>
    <source>
        <strain evidence="9 10">MIT 04-9362</strain>
    </source>
</reference>
<evidence type="ECO:0000256" key="3">
    <source>
        <dbReference type="ARBA" id="ARBA00013208"/>
    </source>
</evidence>
<comment type="similarity">
    <text evidence="2 7">Belongs to the peptidase S26 family.</text>
</comment>
<feature type="domain" description="Peptidase S26" evidence="8">
    <location>
        <begin position="13"/>
        <end position="252"/>
    </location>
</feature>
<keyword evidence="5 7" id="KW-0378">Hydrolase</keyword>
<keyword evidence="7" id="KW-0645">Protease</keyword>
<feature type="transmembrane region" description="Helical" evidence="7">
    <location>
        <begin position="12"/>
        <end position="34"/>
    </location>
</feature>
<protein>
    <recommendedName>
        <fullName evidence="4 7">Signal peptidase I</fullName>
        <ecNumber evidence="3 7">3.4.21.89</ecNumber>
    </recommendedName>
</protein>
<proteinExistence type="inferred from homology"/>
<keyword evidence="7" id="KW-0812">Transmembrane</keyword>
<evidence type="ECO:0000259" key="8">
    <source>
        <dbReference type="Pfam" id="PF10502"/>
    </source>
</evidence>
<dbReference type="AlphaFoldDB" id="A0A3D8J7Y3"/>
<dbReference type="CDD" id="cd06530">
    <property type="entry name" value="S26_SPase_I"/>
    <property type="match status" value="1"/>
</dbReference>
<keyword evidence="7" id="KW-1133">Transmembrane helix</keyword>
<dbReference type="Pfam" id="PF10502">
    <property type="entry name" value="Peptidase_S26"/>
    <property type="match status" value="1"/>
</dbReference>
<dbReference type="EMBL" id="NXLX01000014">
    <property type="protein sequence ID" value="RDU72971.1"/>
    <property type="molecule type" value="Genomic_DNA"/>
</dbReference>
<evidence type="ECO:0000256" key="4">
    <source>
        <dbReference type="ARBA" id="ARBA00019232"/>
    </source>
</evidence>
<feature type="active site" evidence="6">
    <location>
        <position position="38"/>
    </location>
</feature>
<evidence type="ECO:0000256" key="5">
    <source>
        <dbReference type="ARBA" id="ARBA00022801"/>
    </source>
</evidence>
<evidence type="ECO:0000313" key="9">
    <source>
        <dbReference type="EMBL" id="RDU72971.1"/>
    </source>
</evidence>
<dbReference type="Proteomes" id="UP000256695">
    <property type="component" value="Unassembled WGS sequence"/>
</dbReference>
<comment type="catalytic activity">
    <reaction evidence="1 7">
        <text>Cleavage of hydrophobic, N-terminal signal or leader sequences from secreted and periplasmic proteins.</text>
        <dbReference type="EC" id="3.4.21.89"/>
    </reaction>
</comment>
<keyword evidence="10" id="KW-1185">Reference proteome</keyword>
<dbReference type="NCBIfam" id="TIGR02227">
    <property type="entry name" value="sigpep_I_bact"/>
    <property type="match status" value="1"/>
</dbReference>
<comment type="subcellular location">
    <subcellularLocation>
        <location evidence="7">Membrane</location>
        <topology evidence="7">Single-pass type II membrane protein</topology>
    </subcellularLocation>
</comment>